<dbReference type="EMBL" id="AVOT02026772">
    <property type="protein sequence ID" value="MBW0518640.1"/>
    <property type="molecule type" value="Genomic_DNA"/>
</dbReference>
<protein>
    <submittedName>
        <fullName evidence="1">Uncharacterized protein</fullName>
    </submittedName>
</protein>
<evidence type="ECO:0000313" key="1">
    <source>
        <dbReference type="EMBL" id="MBW0518640.1"/>
    </source>
</evidence>
<sequence>MRRSLLAVTASVLPCNRTLHPVYPTGHAYARGGGGVRKLWEPIARLPLASKVLIPLKSTGIFKNIKIISSSMDHSIQFTQSQPQSTKPMDLTPNQIVNQQDLENNHNQVRVARGPISKAVLRIRGGEGHHCCAECCCFLCICCGIEELLCIEALDNCFEMCC</sequence>
<dbReference type="Proteomes" id="UP000765509">
    <property type="component" value="Unassembled WGS sequence"/>
</dbReference>
<comment type="caution">
    <text evidence="1">The sequence shown here is derived from an EMBL/GenBank/DDBJ whole genome shotgun (WGS) entry which is preliminary data.</text>
</comment>
<name>A0A9Q3E9I8_9BASI</name>
<evidence type="ECO:0000313" key="2">
    <source>
        <dbReference type="Proteomes" id="UP000765509"/>
    </source>
</evidence>
<gene>
    <name evidence="1" type="ORF">O181_058355</name>
</gene>
<accession>A0A9Q3E9I8</accession>
<proteinExistence type="predicted"/>
<keyword evidence="2" id="KW-1185">Reference proteome</keyword>
<reference evidence="1" key="1">
    <citation type="submission" date="2021-03" db="EMBL/GenBank/DDBJ databases">
        <title>Draft genome sequence of rust myrtle Austropuccinia psidii MF-1, a brazilian biotype.</title>
        <authorList>
            <person name="Quecine M.C."/>
            <person name="Pachon D.M.R."/>
            <person name="Bonatelli M.L."/>
            <person name="Correr F.H."/>
            <person name="Franceschini L.M."/>
            <person name="Leite T.F."/>
            <person name="Margarido G.R.A."/>
            <person name="Almeida C.A."/>
            <person name="Ferrarezi J.A."/>
            <person name="Labate C.A."/>
        </authorList>
    </citation>
    <scope>NUCLEOTIDE SEQUENCE</scope>
    <source>
        <strain evidence="1">MF-1</strain>
    </source>
</reference>
<organism evidence="1 2">
    <name type="scientific">Austropuccinia psidii MF-1</name>
    <dbReference type="NCBI Taxonomy" id="1389203"/>
    <lineage>
        <taxon>Eukaryota</taxon>
        <taxon>Fungi</taxon>
        <taxon>Dikarya</taxon>
        <taxon>Basidiomycota</taxon>
        <taxon>Pucciniomycotina</taxon>
        <taxon>Pucciniomycetes</taxon>
        <taxon>Pucciniales</taxon>
        <taxon>Sphaerophragmiaceae</taxon>
        <taxon>Austropuccinia</taxon>
    </lineage>
</organism>
<dbReference type="AlphaFoldDB" id="A0A9Q3E9I8"/>